<keyword evidence="1" id="KW-0433">Leucine-rich repeat</keyword>
<dbReference type="KEGG" id="btab:109041827"/>
<proteinExistence type="predicted"/>
<dbReference type="Gene3D" id="3.80.10.10">
    <property type="entry name" value="Ribonuclease Inhibitor"/>
    <property type="match status" value="1"/>
</dbReference>
<dbReference type="Proteomes" id="UP001152759">
    <property type="component" value="Chromosome 2"/>
</dbReference>
<dbReference type="InterPro" id="IPR052286">
    <property type="entry name" value="Wnt_signaling_inhibitor"/>
</dbReference>
<dbReference type="InterPro" id="IPR001611">
    <property type="entry name" value="Leu-rich_rpt"/>
</dbReference>
<dbReference type="AlphaFoldDB" id="A0A9P0A4T8"/>
<dbReference type="SMART" id="SM00369">
    <property type="entry name" value="LRR_TYP"/>
    <property type="match status" value="5"/>
</dbReference>
<evidence type="ECO:0000256" key="2">
    <source>
        <dbReference type="ARBA" id="ARBA00022729"/>
    </source>
</evidence>
<evidence type="ECO:0000256" key="3">
    <source>
        <dbReference type="ARBA" id="ARBA00022737"/>
    </source>
</evidence>
<keyword evidence="2 5" id="KW-0732">Signal</keyword>
<keyword evidence="7" id="KW-1185">Reference proteome</keyword>
<keyword evidence="4" id="KW-0812">Transmembrane</keyword>
<evidence type="ECO:0000313" key="6">
    <source>
        <dbReference type="EMBL" id="CAH0385715.1"/>
    </source>
</evidence>
<evidence type="ECO:0000313" key="7">
    <source>
        <dbReference type="Proteomes" id="UP001152759"/>
    </source>
</evidence>
<dbReference type="InterPro" id="IPR032675">
    <property type="entry name" value="LRR_dom_sf"/>
</dbReference>
<organism evidence="6 7">
    <name type="scientific">Bemisia tabaci</name>
    <name type="common">Sweetpotato whitefly</name>
    <name type="synonym">Aleurodes tabaci</name>
    <dbReference type="NCBI Taxonomy" id="7038"/>
    <lineage>
        <taxon>Eukaryota</taxon>
        <taxon>Metazoa</taxon>
        <taxon>Ecdysozoa</taxon>
        <taxon>Arthropoda</taxon>
        <taxon>Hexapoda</taxon>
        <taxon>Insecta</taxon>
        <taxon>Pterygota</taxon>
        <taxon>Neoptera</taxon>
        <taxon>Paraneoptera</taxon>
        <taxon>Hemiptera</taxon>
        <taxon>Sternorrhyncha</taxon>
        <taxon>Aleyrodoidea</taxon>
        <taxon>Aleyrodidae</taxon>
        <taxon>Aleyrodinae</taxon>
        <taxon>Bemisia</taxon>
    </lineage>
</organism>
<dbReference type="PANTHER" id="PTHR24364">
    <property type="entry name" value="LP06937P"/>
    <property type="match status" value="1"/>
</dbReference>
<dbReference type="PANTHER" id="PTHR24364:SF18">
    <property type="entry name" value="LP06937P"/>
    <property type="match status" value="1"/>
</dbReference>
<feature type="transmembrane region" description="Helical" evidence="4">
    <location>
        <begin position="336"/>
        <end position="358"/>
    </location>
</feature>
<dbReference type="InterPro" id="IPR003591">
    <property type="entry name" value="Leu-rich_rpt_typical-subtyp"/>
</dbReference>
<evidence type="ECO:0000256" key="4">
    <source>
        <dbReference type="SAM" id="Phobius"/>
    </source>
</evidence>
<gene>
    <name evidence="6" type="ORF">BEMITA_LOCUS4914</name>
</gene>
<dbReference type="SUPFAM" id="SSF52058">
    <property type="entry name" value="L domain-like"/>
    <property type="match status" value="1"/>
</dbReference>
<reference evidence="6" key="1">
    <citation type="submission" date="2021-12" db="EMBL/GenBank/DDBJ databases">
        <authorList>
            <person name="King R."/>
        </authorList>
    </citation>
    <scope>NUCLEOTIDE SEQUENCE</scope>
</reference>
<dbReference type="GO" id="GO:0016020">
    <property type="term" value="C:membrane"/>
    <property type="evidence" value="ECO:0007669"/>
    <property type="project" value="TreeGrafter"/>
</dbReference>
<dbReference type="Pfam" id="PF13855">
    <property type="entry name" value="LRR_8"/>
    <property type="match status" value="2"/>
</dbReference>
<sequence length="393" mass="44631">MVHRLAGLILTLVLPTLITSLLQNCQNFTPKCICGQEDYYGKHDQYIVNCTNTGFTDAKILENLPSETQVLIFSGNKISTLPWNVFGTMNNHSELRVIDMSNNGIKEIRGKSYHHVPNVERLILNHNEISIATSEPNNHHHPRVFSNFDSLSELHLTNAFADNTSEDLAADLHDIFINSELRHLNKLHLEQNEITGFRDPNVFCSLPNLMDLHLGDNLLRDLHFNLSCLEHLRFLDLERNQVMALKDADLAVLDSFPQRHKNLAIDLSGNPFVCGHEMEHLCAWLRVSQVRIRNKNAITCTTSNSINTDKHTEGHSDCLPHTLLMTQVQPPSSHTLVTFVLTALTVVLLSLVCLLLYVNRDQISYQLRPVIDSVTRKVQYTSIGKQEEHEMVL</sequence>
<feature type="chain" id="PRO_5040152591" description="Trophoblast glycoprotein" evidence="5">
    <location>
        <begin position="21"/>
        <end position="393"/>
    </location>
</feature>
<dbReference type="EMBL" id="OU963863">
    <property type="protein sequence ID" value="CAH0385715.1"/>
    <property type="molecule type" value="Genomic_DNA"/>
</dbReference>
<protein>
    <recommendedName>
        <fullName evidence="8">Trophoblast glycoprotein</fullName>
    </recommendedName>
</protein>
<evidence type="ECO:0008006" key="8">
    <source>
        <dbReference type="Google" id="ProtNLM"/>
    </source>
</evidence>
<keyword evidence="4" id="KW-0472">Membrane</keyword>
<keyword evidence="3" id="KW-0677">Repeat</keyword>
<evidence type="ECO:0000256" key="1">
    <source>
        <dbReference type="ARBA" id="ARBA00022614"/>
    </source>
</evidence>
<name>A0A9P0A4T8_BEMTA</name>
<accession>A0A9P0A4T8</accession>
<feature type="signal peptide" evidence="5">
    <location>
        <begin position="1"/>
        <end position="20"/>
    </location>
</feature>
<evidence type="ECO:0000256" key="5">
    <source>
        <dbReference type="SAM" id="SignalP"/>
    </source>
</evidence>
<keyword evidence="4" id="KW-1133">Transmembrane helix</keyword>